<sequence>MRCCDAMFFDKICCVRCDVAMRYIAASSSLLITSIKASNGNFVQLLNDTCSALYELGSCDCGATNMLCEDPQVTINSMRCLSNLSLVNSCKDTIDMTATDKCSKLLAFVNCSAPIIEENCDSFASQWFFRDMQELIAGLPTKNTCDCKKLREFVALKADPPNASPAFSADSTMLLSLILFVTIIS</sequence>
<accession>A0A915DGE0</accession>
<dbReference type="WBParaSite" id="jg19627">
    <property type="protein sequence ID" value="jg19627"/>
    <property type="gene ID" value="jg19627"/>
</dbReference>
<name>A0A915DGE0_9BILA</name>
<reference evidence="2" key="1">
    <citation type="submission" date="2022-11" db="UniProtKB">
        <authorList>
            <consortium name="WormBaseParasite"/>
        </authorList>
    </citation>
    <scope>IDENTIFICATION</scope>
</reference>
<keyword evidence="1" id="KW-1185">Reference proteome</keyword>
<protein>
    <submittedName>
        <fullName evidence="2">Uncharacterized protein</fullName>
    </submittedName>
</protein>
<dbReference type="AlphaFoldDB" id="A0A915DGE0"/>
<evidence type="ECO:0000313" key="1">
    <source>
        <dbReference type="Proteomes" id="UP000887574"/>
    </source>
</evidence>
<proteinExistence type="predicted"/>
<organism evidence="1 2">
    <name type="scientific">Ditylenchus dipsaci</name>
    <dbReference type="NCBI Taxonomy" id="166011"/>
    <lineage>
        <taxon>Eukaryota</taxon>
        <taxon>Metazoa</taxon>
        <taxon>Ecdysozoa</taxon>
        <taxon>Nematoda</taxon>
        <taxon>Chromadorea</taxon>
        <taxon>Rhabditida</taxon>
        <taxon>Tylenchina</taxon>
        <taxon>Tylenchomorpha</taxon>
        <taxon>Sphaerularioidea</taxon>
        <taxon>Anguinidae</taxon>
        <taxon>Anguininae</taxon>
        <taxon>Ditylenchus</taxon>
    </lineage>
</organism>
<evidence type="ECO:0000313" key="2">
    <source>
        <dbReference type="WBParaSite" id="jg19627"/>
    </source>
</evidence>
<dbReference type="Proteomes" id="UP000887574">
    <property type="component" value="Unplaced"/>
</dbReference>